<keyword evidence="8 10" id="KW-0811">Translocation</keyword>
<dbReference type="PANTHER" id="PTHR30081">
    <property type="entry name" value="PROTEIN-EXPORT MEMBRANE PROTEIN SEC"/>
    <property type="match status" value="1"/>
</dbReference>
<evidence type="ECO:0000256" key="6">
    <source>
        <dbReference type="ARBA" id="ARBA00022927"/>
    </source>
</evidence>
<gene>
    <name evidence="10 15" type="primary">secD</name>
    <name evidence="15" type="ORF">FIV46_03315</name>
</gene>
<evidence type="ECO:0000256" key="9">
    <source>
        <dbReference type="ARBA" id="ARBA00023136"/>
    </source>
</evidence>
<comment type="subcellular location">
    <subcellularLocation>
        <location evidence="1 10">Cell membrane</location>
        <topology evidence="1 10">Multi-pass membrane protein</topology>
    </subcellularLocation>
</comment>
<dbReference type="Pfam" id="PF02355">
    <property type="entry name" value="SecD_SecF_C"/>
    <property type="match status" value="1"/>
</dbReference>
<comment type="subunit">
    <text evidence="10">Forms a complex with SecF. Part of the essential Sec protein translocation apparatus which comprises SecA, SecYEG and auxiliary proteins SecDF-YajC and YidC.</text>
</comment>
<dbReference type="InterPro" id="IPR022813">
    <property type="entry name" value="SecD/SecF_arch_bac"/>
</dbReference>
<dbReference type="InterPro" id="IPR048634">
    <property type="entry name" value="SecD_SecF_C"/>
</dbReference>
<evidence type="ECO:0000256" key="8">
    <source>
        <dbReference type="ARBA" id="ARBA00023010"/>
    </source>
</evidence>
<evidence type="ECO:0000256" key="7">
    <source>
        <dbReference type="ARBA" id="ARBA00022989"/>
    </source>
</evidence>
<comment type="caution">
    <text evidence="15">The sequence shown here is derived from an EMBL/GenBank/DDBJ whole genome shotgun (WGS) entry which is preliminary data.</text>
</comment>
<protein>
    <recommendedName>
        <fullName evidence="10">Protein translocase subunit SecD</fullName>
    </recommendedName>
</protein>
<evidence type="ECO:0000259" key="13">
    <source>
        <dbReference type="Pfam" id="PF21760"/>
    </source>
</evidence>
<dbReference type="PRINTS" id="PR00702">
    <property type="entry name" value="ACRIFLAVINRP"/>
</dbReference>
<feature type="domain" description="SecDF P1 head subdomain" evidence="14">
    <location>
        <begin position="251"/>
        <end position="354"/>
    </location>
</feature>
<evidence type="ECO:0000259" key="14">
    <source>
        <dbReference type="Pfam" id="PF22599"/>
    </source>
</evidence>
<dbReference type="GO" id="GO:0006605">
    <property type="term" value="P:protein targeting"/>
    <property type="evidence" value="ECO:0007669"/>
    <property type="project" value="UniProtKB-UniRule"/>
</dbReference>
<accession>A0A501PSU3</accession>
<dbReference type="GO" id="GO:0015450">
    <property type="term" value="F:protein-transporting ATPase activity"/>
    <property type="evidence" value="ECO:0007669"/>
    <property type="project" value="InterPro"/>
</dbReference>
<dbReference type="Pfam" id="PF07549">
    <property type="entry name" value="Sec_GG"/>
    <property type="match status" value="1"/>
</dbReference>
<dbReference type="PANTHER" id="PTHR30081:SF1">
    <property type="entry name" value="PROTEIN TRANSLOCASE SUBUNIT SECD"/>
    <property type="match status" value="1"/>
</dbReference>
<dbReference type="InterPro" id="IPR054384">
    <property type="entry name" value="SecDF_P1_head"/>
</dbReference>
<dbReference type="Gene3D" id="3.30.1360.200">
    <property type="match status" value="1"/>
</dbReference>
<dbReference type="FunFam" id="1.20.1640.10:FF:000004">
    <property type="entry name" value="Protein translocase subunit SecD"/>
    <property type="match status" value="1"/>
</dbReference>
<dbReference type="Proteomes" id="UP000319148">
    <property type="component" value="Unassembled WGS sequence"/>
</dbReference>
<dbReference type="GO" id="GO:0043952">
    <property type="term" value="P:protein transport by the Sec complex"/>
    <property type="evidence" value="ECO:0007669"/>
    <property type="project" value="UniProtKB-UniRule"/>
</dbReference>
<keyword evidence="3 10" id="KW-1003">Cell membrane</keyword>
<feature type="transmembrane region" description="Helical" evidence="10">
    <location>
        <begin position="471"/>
        <end position="493"/>
    </location>
</feature>
<feature type="transmembrane region" description="Helical" evidence="10">
    <location>
        <begin position="428"/>
        <end position="450"/>
    </location>
</feature>
<dbReference type="EMBL" id="VFIY01000004">
    <property type="protein sequence ID" value="TPD63122.1"/>
    <property type="molecule type" value="Genomic_DNA"/>
</dbReference>
<proteinExistence type="inferred from homology"/>
<comment type="caution">
    <text evidence="10">Lacks conserved residue(s) required for the propagation of feature annotation.</text>
</comment>
<dbReference type="Pfam" id="PF22599">
    <property type="entry name" value="SecDF_P1_head"/>
    <property type="match status" value="1"/>
</dbReference>
<evidence type="ECO:0000313" key="16">
    <source>
        <dbReference type="Proteomes" id="UP000319148"/>
    </source>
</evidence>
<feature type="transmembrane region" description="Helical" evidence="10">
    <location>
        <begin position="373"/>
        <end position="393"/>
    </location>
</feature>
<dbReference type="AlphaFoldDB" id="A0A501PSU3"/>
<dbReference type="InterPro" id="IPR022646">
    <property type="entry name" value="SecD/SecF_CS"/>
</dbReference>
<dbReference type="FunFam" id="3.30.1360.200:FF:000002">
    <property type="entry name" value="Preprotein translocase subunit SecD"/>
    <property type="match status" value="1"/>
</dbReference>
<keyword evidence="16" id="KW-1185">Reference proteome</keyword>
<evidence type="ECO:0000256" key="10">
    <source>
        <dbReference type="HAMAP-Rule" id="MF_01463"/>
    </source>
</evidence>
<feature type="transmembrane region" description="Helical" evidence="10">
    <location>
        <begin position="499"/>
        <end position="523"/>
    </location>
</feature>
<evidence type="ECO:0000256" key="2">
    <source>
        <dbReference type="ARBA" id="ARBA00022448"/>
    </source>
</evidence>
<dbReference type="NCBIfam" id="TIGR01129">
    <property type="entry name" value="secD"/>
    <property type="match status" value="1"/>
</dbReference>
<feature type="domain" description="Protein translocase subunit SecDF P1" evidence="13">
    <location>
        <begin position="163"/>
        <end position="221"/>
    </location>
</feature>
<keyword evidence="7 10" id="KW-1133">Transmembrane helix</keyword>
<reference evidence="16" key="1">
    <citation type="submission" date="2019-06" db="EMBL/GenBank/DDBJ databases">
        <title>The complete genome of Emcibacter congregatus ZYLT.</title>
        <authorList>
            <person name="Zhao Z."/>
        </authorList>
    </citation>
    <scope>NUCLEOTIDE SEQUENCE [LARGE SCALE GENOMIC DNA]</scope>
    <source>
        <strain evidence="16">MCCC 1A06723</strain>
    </source>
</reference>
<evidence type="ECO:0000256" key="11">
    <source>
        <dbReference type="SAM" id="MobiDB-lite"/>
    </source>
</evidence>
<keyword evidence="9 10" id="KW-0472">Membrane</keyword>
<dbReference type="Pfam" id="PF21760">
    <property type="entry name" value="SecD_1st"/>
    <property type="match status" value="1"/>
</dbReference>
<dbReference type="InterPro" id="IPR055344">
    <property type="entry name" value="SecD_SecF_C_bact"/>
</dbReference>
<dbReference type="GO" id="GO:0065002">
    <property type="term" value="P:intracellular protein transmembrane transport"/>
    <property type="evidence" value="ECO:0007669"/>
    <property type="project" value="UniProtKB-UniRule"/>
</dbReference>
<dbReference type="GO" id="GO:0005886">
    <property type="term" value="C:plasma membrane"/>
    <property type="evidence" value="ECO:0007669"/>
    <property type="project" value="UniProtKB-SubCell"/>
</dbReference>
<dbReference type="Gene3D" id="1.20.1640.10">
    <property type="entry name" value="Multidrug efflux transporter AcrB transmembrane domain"/>
    <property type="match status" value="1"/>
</dbReference>
<dbReference type="Gene3D" id="3.30.70.3400">
    <property type="match status" value="2"/>
</dbReference>
<dbReference type="InterPro" id="IPR005791">
    <property type="entry name" value="SecD"/>
</dbReference>
<evidence type="ECO:0000313" key="15">
    <source>
        <dbReference type="EMBL" id="TPD63122.1"/>
    </source>
</evidence>
<organism evidence="15 16">
    <name type="scientific">Emcibacter nanhaiensis</name>
    <dbReference type="NCBI Taxonomy" id="1505037"/>
    <lineage>
        <taxon>Bacteria</taxon>
        <taxon>Pseudomonadati</taxon>
        <taxon>Pseudomonadota</taxon>
        <taxon>Alphaproteobacteria</taxon>
        <taxon>Emcibacterales</taxon>
        <taxon>Emcibacteraceae</taxon>
        <taxon>Emcibacter</taxon>
    </lineage>
</organism>
<keyword evidence="5 10" id="KW-0812">Transmembrane</keyword>
<keyword evidence="2 10" id="KW-0813">Transport</keyword>
<feature type="domain" description="Protein export membrane protein SecD/SecF C-terminal" evidence="12">
    <location>
        <begin position="358"/>
        <end position="528"/>
    </location>
</feature>
<dbReference type="OrthoDB" id="9805019at2"/>
<feature type="transmembrane region" description="Helical" evidence="10">
    <location>
        <begin position="400"/>
        <end position="422"/>
    </location>
</feature>
<dbReference type="SUPFAM" id="SSF82866">
    <property type="entry name" value="Multidrug efflux transporter AcrB transmembrane domain"/>
    <property type="match status" value="1"/>
</dbReference>
<feature type="region of interest" description="Disordered" evidence="11">
    <location>
        <begin position="227"/>
        <end position="249"/>
    </location>
</feature>
<evidence type="ECO:0000256" key="4">
    <source>
        <dbReference type="ARBA" id="ARBA00022519"/>
    </source>
</evidence>
<dbReference type="HAMAP" id="MF_01463_B">
    <property type="entry name" value="SecD_B"/>
    <property type="match status" value="1"/>
</dbReference>
<evidence type="ECO:0000259" key="12">
    <source>
        <dbReference type="Pfam" id="PF02355"/>
    </source>
</evidence>
<comment type="function">
    <text evidence="10">Part of the Sec protein translocase complex. Interacts with the SecYEG preprotein conducting channel. SecDF uses the proton motive force (PMF) to complete protein translocation after the ATP-dependent function of SecA.</text>
</comment>
<evidence type="ECO:0000256" key="1">
    <source>
        <dbReference type="ARBA" id="ARBA00004651"/>
    </source>
</evidence>
<keyword evidence="4" id="KW-0997">Cell inner membrane</keyword>
<evidence type="ECO:0000256" key="5">
    <source>
        <dbReference type="ARBA" id="ARBA00022692"/>
    </source>
</evidence>
<keyword evidence="6 10" id="KW-0653">Protein transport</keyword>
<comment type="similarity">
    <text evidence="10">Belongs to the SecD/SecF family. SecD subfamily.</text>
</comment>
<dbReference type="InterPro" id="IPR001036">
    <property type="entry name" value="Acrflvin-R"/>
</dbReference>
<dbReference type="InterPro" id="IPR048631">
    <property type="entry name" value="SecD_1st"/>
</dbReference>
<dbReference type="RefSeq" id="WP_139938371.1">
    <property type="nucleotide sequence ID" value="NZ_JBHSYP010000022.1"/>
</dbReference>
<evidence type="ECO:0000256" key="3">
    <source>
        <dbReference type="ARBA" id="ARBA00022475"/>
    </source>
</evidence>
<dbReference type="NCBIfam" id="TIGR00916">
    <property type="entry name" value="2A0604s01"/>
    <property type="match status" value="1"/>
</dbReference>
<name>A0A501PSU3_9PROT</name>
<sequence length="537" mass="57441">MLNFPRWKVIVISLVSLLGILAAVPNFFTEEQLKGIPSFLPSKQVTLGLDLQGGAHLLMEVEMGPVLEDRLQDKSDEIRDALIAEKIRHRRRIRDGKIIVTLNNPAQQEQAISQIKSEAAAMVGASLTSIGTDDISVTDMGNGIIEVALTEGAIKEYKRLTVGQSVEIVRRRIDEMGTKEPSIQQNGEDRVLIQVPGIDNPDELKDILGKTAKLEFRLVDQSVSPDDIARGRVPPGTEIVPPSDEDAAAGAPSYAVRKRAILSGENLVDASQGFDQNGQPAVNFRFDSAGGKKFADVTRKNVGKPFAIVLDNKVISAPRINSPILGGSGIITGNFSIDSANELAMLLRAGALPAPLKVLEERTVGPDLGADSIAAGEVAAIIGLAAVMIYILLSYGWFGVVANTALVVNIFMILGLLSTIGATLTLPGIAGIVLTIGMAVDANVLIFERIREELRNGRNALSALDMGYQKAFSTILDANVTTLIAALILFQFGSGPVKGFAVTLACGIFTSVFTAVSLSRLILATWARKRRPTTFKI</sequence>